<dbReference type="OrthoDB" id="5327699at2"/>
<evidence type="ECO:0000259" key="2">
    <source>
        <dbReference type="Pfam" id="PF09832"/>
    </source>
</evidence>
<dbReference type="Pfam" id="PF09832">
    <property type="entry name" value="DUF2059"/>
    <property type="match status" value="1"/>
</dbReference>
<dbReference type="AlphaFoldDB" id="A0A1I7NM65"/>
<evidence type="ECO:0000313" key="4">
    <source>
        <dbReference type="Proteomes" id="UP000199074"/>
    </source>
</evidence>
<protein>
    <recommendedName>
        <fullName evidence="2">DUF2059 domain-containing protein</fullName>
    </recommendedName>
</protein>
<name>A0A1I7NM65_9HYPH</name>
<feature type="chain" id="PRO_5011705836" description="DUF2059 domain-containing protein" evidence="1">
    <location>
        <begin position="36"/>
        <end position="176"/>
    </location>
</feature>
<feature type="domain" description="DUF2059" evidence="2">
    <location>
        <begin position="102"/>
        <end position="151"/>
    </location>
</feature>
<keyword evidence="4" id="KW-1185">Reference proteome</keyword>
<dbReference type="InterPro" id="IPR018637">
    <property type="entry name" value="DUF2059"/>
</dbReference>
<accession>A0A1I7NM65</accession>
<organism evidence="3 4">
    <name type="scientific">Devosia crocina</name>
    <dbReference type="NCBI Taxonomy" id="429728"/>
    <lineage>
        <taxon>Bacteria</taxon>
        <taxon>Pseudomonadati</taxon>
        <taxon>Pseudomonadota</taxon>
        <taxon>Alphaproteobacteria</taxon>
        <taxon>Hyphomicrobiales</taxon>
        <taxon>Devosiaceae</taxon>
        <taxon>Devosia</taxon>
    </lineage>
</organism>
<proteinExistence type="predicted"/>
<sequence>MMGNWMTSNMMRGAKAIFAAVVTASMIGLSAPVLAQEVAPEQLALARKYIDLTDRGAVYEVTVVETGVETMQQIVQQNPEIIDQTNDAITKVIQDYNGRKGDLMNQFARVYALRFSLEELQQIVAFYESPTGQKLAQANSEINTDLQRVMQVFTGNLKREFFAKVRAELRGQGIEI</sequence>
<dbReference type="STRING" id="429728.SAMN05216456_2220"/>
<dbReference type="EMBL" id="FPCK01000002">
    <property type="protein sequence ID" value="SFV35738.1"/>
    <property type="molecule type" value="Genomic_DNA"/>
</dbReference>
<keyword evidence="1" id="KW-0732">Signal</keyword>
<evidence type="ECO:0000313" key="3">
    <source>
        <dbReference type="EMBL" id="SFV35738.1"/>
    </source>
</evidence>
<gene>
    <name evidence="3" type="ORF">SAMN05216456_2220</name>
</gene>
<reference evidence="3 4" key="1">
    <citation type="submission" date="2016-10" db="EMBL/GenBank/DDBJ databases">
        <authorList>
            <person name="de Groot N.N."/>
        </authorList>
    </citation>
    <scope>NUCLEOTIDE SEQUENCE [LARGE SCALE GENOMIC DNA]</scope>
    <source>
        <strain evidence="3 4">IPL20</strain>
    </source>
</reference>
<evidence type="ECO:0000256" key="1">
    <source>
        <dbReference type="SAM" id="SignalP"/>
    </source>
</evidence>
<feature type="signal peptide" evidence="1">
    <location>
        <begin position="1"/>
        <end position="35"/>
    </location>
</feature>
<dbReference type="Proteomes" id="UP000199074">
    <property type="component" value="Unassembled WGS sequence"/>
</dbReference>